<organism evidence="1 2">
    <name type="scientific">Iris pallida</name>
    <name type="common">Sweet iris</name>
    <dbReference type="NCBI Taxonomy" id="29817"/>
    <lineage>
        <taxon>Eukaryota</taxon>
        <taxon>Viridiplantae</taxon>
        <taxon>Streptophyta</taxon>
        <taxon>Embryophyta</taxon>
        <taxon>Tracheophyta</taxon>
        <taxon>Spermatophyta</taxon>
        <taxon>Magnoliopsida</taxon>
        <taxon>Liliopsida</taxon>
        <taxon>Asparagales</taxon>
        <taxon>Iridaceae</taxon>
        <taxon>Iridoideae</taxon>
        <taxon>Irideae</taxon>
        <taxon>Iris</taxon>
    </lineage>
</organism>
<sequence>MRDATIVILVRRGKLPVTTGGRMVVQSGGVLLWWMVDAARDGYGGGSVGKELSSRRYRRCGGVRAVGGTG</sequence>
<evidence type="ECO:0000313" key="1">
    <source>
        <dbReference type="EMBL" id="KAJ6811615.1"/>
    </source>
</evidence>
<reference evidence="1" key="1">
    <citation type="journal article" date="2023" name="GigaByte">
        <title>Genome assembly of the bearded iris, Iris pallida Lam.</title>
        <authorList>
            <person name="Bruccoleri R.E."/>
            <person name="Oakeley E.J."/>
            <person name="Faust A.M.E."/>
            <person name="Altorfer M."/>
            <person name="Dessus-Babus S."/>
            <person name="Burckhardt D."/>
            <person name="Oertli M."/>
            <person name="Naumann U."/>
            <person name="Petersen F."/>
            <person name="Wong J."/>
        </authorList>
    </citation>
    <scope>NUCLEOTIDE SEQUENCE</scope>
    <source>
        <strain evidence="1">GSM-AAB239-AS_SAM_17_03QT</strain>
    </source>
</reference>
<dbReference type="AlphaFoldDB" id="A0AAX6F6M6"/>
<name>A0AAX6F6M6_IRIPA</name>
<comment type="caution">
    <text evidence="1">The sequence shown here is derived from an EMBL/GenBank/DDBJ whole genome shotgun (WGS) entry which is preliminary data.</text>
</comment>
<dbReference type="EMBL" id="JANAVB010031565">
    <property type="protein sequence ID" value="KAJ6811615.1"/>
    <property type="molecule type" value="Genomic_DNA"/>
</dbReference>
<reference evidence="1" key="2">
    <citation type="submission" date="2023-04" db="EMBL/GenBank/DDBJ databases">
        <authorList>
            <person name="Bruccoleri R.E."/>
            <person name="Oakeley E.J."/>
            <person name="Faust A.-M."/>
            <person name="Dessus-Babus S."/>
            <person name="Altorfer M."/>
            <person name="Burckhardt D."/>
            <person name="Oertli M."/>
            <person name="Naumann U."/>
            <person name="Petersen F."/>
            <person name="Wong J."/>
        </authorList>
    </citation>
    <scope>NUCLEOTIDE SEQUENCE</scope>
    <source>
        <strain evidence="1">GSM-AAB239-AS_SAM_17_03QT</strain>
        <tissue evidence="1">Leaf</tissue>
    </source>
</reference>
<evidence type="ECO:0000313" key="2">
    <source>
        <dbReference type="Proteomes" id="UP001140949"/>
    </source>
</evidence>
<protein>
    <submittedName>
        <fullName evidence="1">Extensin</fullName>
    </submittedName>
</protein>
<proteinExistence type="predicted"/>
<keyword evidence="2" id="KW-1185">Reference proteome</keyword>
<gene>
    <name evidence="1" type="ORF">M6B38_153505</name>
</gene>
<accession>A0AAX6F6M6</accession>
<dbReference type="Proteomes" id="UP001140949">
    <property type="component" value="Unassembled WGS sequence"/>
</dbReference>